<organism evidence="2 3">
    <name type="scientific">Araneus ventricosus</name>
    <name type="common">Orbweaver spider</name>
    <name type="synonym">Epeira ventricosa</name>
    <dbReference type="NCBI Taxonomy" id="182803"/>
    <lineage>
        <taxon>Eukaryota</taxon>
        <taxon>Metazoa</taxon>
        <taxon>Ecdysozoa</taxon>
        <taxon>Arthropoda</taxon>
        <taxon>Chelicerata</taxon>
        <taxon>Arachnida</taxon>
        <taxon>Araneae</taxon>
        <taxon>Araneomorphae</taxon>
        <taxon>Entelegynae</taxon>
        <taxon>Araneoidea</taxon>
        <taxon>Araneidae</taxon>
        <taxon>Araneus</taxon>
    </lineage>
</organism>
<name>A0A4Y2IDR0_ARAVE</name>
<feature type="compositionally biased region" description="Basic and acidic residues" evidence="1">
    <location>
        <begin position="1"/>
        <end position="12"/>
    </location>
</feature>
<evidence type="ECO:0000256" key="1">
    <source>
        <dbReference type="SAM" id="MobiDB-lite"/>
    </source>
</evidence>
<dbReference type="AlphaFoldDB" id="A0A4Y2IDR0"/>
<evidence type="ECO:0000313" key="2">
    <source>
        <dbReference type="EMBL" id="GBM75775.1"/>
    </source>
</evidence>
<comment type="caution">
    <text evidence="2">The sequence shown here is derived from an EMBL/GenBank/DDBJ whole genome shotgun (WGS) entry which is preliminary data.</text>
</comment>
<dbReference type="Proteomes" id="UP000499080">
    <property type="component" value="Unassembled WGS sequence"/>
</dbReference>
<keyword evidence="3" id="KW-1185">Reference proteome</keyword>
<protein>
    <submittedName>
        <fullName evidence="2">Uncharacterized protein</fullName>
    </submittedName>
</protein>
<feature type="region of interest" description="Disordered" evidence="1">
    <location>
        <begin position="1"/>
        <end position="20"/>
    </location>
</feature>
<evidence type="ECO:0000313" key="3">
    <source>
        <dbReference type="Proteomes" id="UP000499080"/>
    </source>
</evidence>
<sequence length="108" mass="11740">MHKRASEGRSAPEKAAAGGWAGADGCIYTYTFSRTQSMSTARGINRCGDVRGMVAGVGDVSKRTPMVLPVSPGSLQLRFPIRRTRRGGRVFWVALRMNLSHHDTFDGS</sequence>
<accession>A0A4Y2IDR0</accession>
<proteinExistence type="predicted"/>
<dbReference type="EMBL" id="BGPR01002577">
    <property type="protein sequence ID" value="GBM75775.1"/>
    <property type="molecule type" value="Genomic_DNA"/>
</dbReference>
<reference evidence="2 3" key="1">
    <citation type="journal article" date="2019" name="Sci. Rep.">
        <title>Orb-weaving spider Araneus ventricosus genome elucidates the spidroin gene catalogue.</title>
        <authorList>
            <person name="Kono N."/>
            <person name="Nakamura H."/>
            <person name="Ohtoshi R."/>
            <person name="Moran D.A.P."/>
            <person name="Shinohara A."/>
            <person name="Yoshida Y."/>
            <person name="Fujiwara M."/>
            <person name="Mori M."/>
            <person name="Tomita M."/>
            <person name="Arakawa K."/>
        </authorList>
    </citation>
    <scope>NUCLEOTIDE SEQUENCE [LARGE SCALE GENOMIC DNA]</scope>
</reference>
<gene>
    <name evidence="2" type="ORF">AVEN_7014_1</name>
</gene>